<dbReference type="AlphaFoldDB" id="A0A6C0I0J2"/>
<evidence type="ECO:0000313" key="2">
    <source>
        <dbReference type="EMBL" id="QHT86302.1"/>
    </source>
</evidence>
<protein>
    <submittedName>
        <fullName evidence="2">Uncharacterized protein</fullName>
    </submittedName>
</protein>
<sequence>MGLGNSREISRLTNERDTCNRELTTLKRNNKLITNRDNLTANIEELTTNRDKLKSEISELTKLNTNKDELKSEISKLLQDKKTLYSITNNLYSENSELESKKSELVADIEKLNDRLVILQSQYTDLTSKMDNYIQSNTIDDENKLIVGARDGEKVAILLGSSPLFWYSNTKFDYLDDRQKVPFLYDKNIIQKVTDIQQNKTETAIADLIEYIKSKYGIDFTGNNNYSSSINADNINSLNIRWIPKGKRFNIHTINDSVTYEDVDIEEDNFSFIA</sequence>
<feature type="coiled-coil region" evidence="1">
    <location>
        <begin position="9"/>
        <end position="129"/>
    </location>
</feature>
<accession>A0A6C0I0J2</accession>
<name>A0A6C0I0J2_9ZZZZ</name>
<keyword evidence="1" id="KW-0175">Coiled coil</keyword>
<organism evidence="2">
    <name type="scientific">viral metagenome</name>
    <dbReference type="NCBI Taxonomy" id="1070528"/>
    <lineage>
        <taxon>unclassified sequences</taxon>
        <taxon>metagenomes</taxon>
        <taxon>organismal metagenomes</taxon>
    </lineage>
</organism>
<evidence type="ECO:0000256" key="1">
    <source>
        <dbReference type="SAM" id="Coils"/>
    </source>
</evidence>
<reference evidence="2" key="1">
    <citation type="journal article" date="2020" name="Nature">
        <title>Giant virus diversity and host interactions through global metagenomics.</title>
        <authorList>
            <person name="Schulz F."/>
            <person name="Roux S."/>
            <person name="Paez-Espino D."/>
            <person name="Jungbluth S."/>
            <person name="Walsh D.A."/>
            <person name="Denef V.J."/>
            <person name="McMahon K.D."/>
            <person name="Konstantinidis K.T."/>
            <person name="Eloe-Fadrosh E.A."/>
            <person name="Kyrpides N.C."/>
            <person name="Woyke T."/>
        </authorList>
    </citation>
    <scope>NUCLEOTIDE SEQUENCE</scope>
    <source>
        <strain evidence="2">GVMAG-M-3300023184-186</strain>
    </source>
</reference>
<dbReference type="EMBL" id="MN740066">
    <property type="protein sequence ID" value="QHT86302.1"/>
    <property type="molecule type" value="Genomic_DNA"/>
</dbReference>
<proteinExistence type="predicted"/>